<feature type="domain" description="Exocyst complex component EXOC6/Sec15 N-terminal" evidence="11">
    <location>
        <begin position="51"/>
        <end position="220"/>
    </location>
</feature>
<dbReference type="GO" id="GO:0005829">
    <property type="term" value="C:cytosol"/>
    <property type="evidence" value="ECO:0007669"/>
    <property type="project" value="UniProtKB-SubCell"/>
</dbReference>
<dbReference type="AlphaFoldDB" id="A0A5K1DBT1"/>
<organism evidence="12">
    <name type="scientific">Nymphaea colorata</name>
    <name type="common">pocket water lily</name>
    <dbReference type="NCBI Taxonomy" id="210225"/>
    <lineage>
        <taxon>Eukaryota</taxon>
        <taxon>Viridiplantae</taxon>
        <taxon>Streptophyta</taxon>
        <taxon>Embryophyta</taxon>
        <taxon>Tracheophyta</taxon>
        <taxon>Spermatophyta</taxon>
        <taxon>Magnoliopsida</taxon>
        <taxon>Nymphaeales</taxon>
        <taxon>Nymphaeaceae</taxon>
        <taxon>Nymphaea</taxon>
    </lineage>
</organism>
<evidence type="ECO:0000256" key="2">
    <source>
        <dbReference type="ARBA" id="ARBA00007944"/>
    </source>
</evidence>
<evidence type="ECO:0000256" key="4">
    <source>
        <dbReference type="ARBA" id="ARBA00022483"/>
    </source>
</evidence>
<dbReference type="InterPro" id="IPR048359">
    <property type="entry name" value="EXOC6_Sec15_N"/>
</dbReference>
<dbReference type="GO" id="GO:0000145">
    <property type="term" value="C:exocyst"/>
    <property type="evidence" value="ECO:0007669"/>
    <property type="project" value="UniProtKB-UniRule"/>
</dbReference>
<evidence type="ECO:0000313" key="12">
    <source>
        <dbReference type="EMBL" id="VVW36289.1"/>
    </source>
</evidence>
<keyword evidence="6" id="KW-0175">Coiled coil</keyword>
<keyword evidence="3 8" id="KW-0813">Transport</keyword>
<dbReference type="InterPro" id="IPR007225">
    <property type="entry name" value="EXOC6/Sec15"/>
</dbReference>
<dbReference type="FunFam" id="1.20.58.670:FF:000002">
    <property type="entry name" value="Exocyst complex component"/>
    <property type="match status" value="1"/>
</dbReference>
<keyword evidence="4 8" id="KW-0268">Exocytosis</keyword>
<dbReference type="Gramene" id="NC5G0057400.1">
    <property type="protein sequence ID" value="NC5G0057400.1:cds"/>
    <property type="gene ID" value="NC5G0057400"/>
</dbReference>
<protein>
    <recommendedName>
        <fullName evidence="8">Exocyst complex component</fullName>
    </recommendedName>
</protein>
<evidence type="ECO:0000256" key="9">
    <source>
        <dbReference type="SAM" id="MobiDB-lite"/>
    </source>
</evidence>
<dbReference type="Gene3D" id="1.20.58.670">
    <property type="entry name" value="Dsl1p vesicle tethering complex, Tip20p subunit, domain D"/>
    <property type="match status" value="1"/>
</dbReference>
<comment type="similarity">
    <text evidence="2 8">Belongs to the SEC15 family.</text>
</comment>
<evidence type="ECO:0000259" key="10">
    <source>
        <dbReference type="Pfam" id="PF04091"/>
    </source>
</evidence>
<dbReference type="GO" id="GO:0006893">
    <property type="term" value="P:Golgi to plasma membrane transport"/>
    <property type="evidence" value="ECO:0007669"/>
    <property type="project" value="TreeGrafter"/>
</dbReference>
<proteinExistence type="inferred from homology"/>
<evidence type="ECO:0000256" key="7">
    <source>
        <dbReference type="ARBA" id="ARBA00053307"/>
    </source>
</evidence>
<dbReference type="GO" id="GO:0060321">
    <property type="term" value="P:acceptance of pollen"/>
    <property type="evidence" value="ECO:0007669"/>
    <property type="project" value="UniProtKB-ARBA"/>
</dbReference>
<dbReference type="Pfam" id="PF04091">
    <property type="entry name" value="Sec15_C"/>
    <property type="match status" value="1"/>
</dbReference>
<dbReference type="InterPro" id="IPR046361">
    <property type="entry name" value="EXOC6/Sec15_C"/>
</dbReference>
<dbReference type="Pfam" id="PF20651">
    <property type="entry name" value="EXOC6_Sec15_N"/>
    <property type="match status" value="1"/>
</dbReference>
<dbReference type="OMA" id="NAVMGIN"/>
<dbReference type="GO" id="GO:0009846">
    <property type="term" value="P:pollen germination"/>
    <property type="evidence" value="ECO:0007669"/>
    <property type="project" value="UniProtKB-ARBA"/>
</dbReference>
<feature type="region of interest" description="Disordered" evidence="9">
    <location>
        <begin position="1"/>
        <end position="24"/>
    </location>
</feature>
<sequence length="787" mass="89407">MHTKPKKRTALEDGDGGDDMGLATTVANGDDLGPIVRHAFEIGKPENLLHQLKNVVKKKEIEIEELCRLHYEDFIRAVDELRGVLVDADELKNGLMSENFRLQETSTSLLLKLEELLESYSIKTNVTNAIKMSKTCLQVLRLCAKCNHDISNDRFYPALKTLDQIEKNYLQKIPVKALYRVIERQLPVVKSHIEKKVINEFNDWLVMIRSAAKDIGQQAIRQTISARQREVDLHSRQREVEEQSRSGLGESEYVLDVEDTDEDVDLKFDLTPVYRAYHIHTCIGLEAQFQDYYYKNRLMQLNLDMQISPAQPFLESHQTFFAQAAGYFIIEDRVLRTAGSLLSADQVEAVWDSTVSKIASMVEEHFSHMDSANDLLVIKDNVTLLAATLKRFGYPVSSLLEVLSNSRDKYHDLLLEECRKQINEILARDTYEQMVMKKEYEYNMNVLAFQLQTSDIMPAFPYIAPFSATVPDCCRVVRSFVESSVSYSSYGCHTDFYDVVKRYLDKLLIDVLNEALLKIIDGCTSSVSQAMQIAANLKILENACDLFVRQAAQLCGLPMRIAEKPHAALTARAVLRTSQDAAYETLLRLVNSKLDEFMSLTENISWTSDEVHQNEYINEVTIYLDTLLSTAQQILPAGALYKVGTGALKHISDSVVGAFLSDSVKRFNLNAVMSIDKDLKVLEAFADERFESCGLSELNPEGSLKDCLIEARQLLNLLLSNQPENFMNPVIRERSYNYLDHKRVAAVCEKFKDTPDRLFGSLGSRASKQDARKKSMDTLRKRLKDLG</sequence>
<dbReference type="GO" id="GO:0009860">
    <property type="term" value="P:pollen tube growth"/>
    <property type="evidence" value="ECO:0007669"/>
    <property type="project" value="UniProtKB-ARBA"/>
</dbReference>
<evidence type="ECO:0000259" key="11">
    <source>
        <dbReference type="Pfam" id="PF20651"/>
    </source>
</evidence>
<accession>A0A5K1DBT1</accession>
<evidence type="ECO:0000256" key="3">
    <source>
        <dbReference type="ARBA" id="ARBA00022448"/>
    </source>
</evidence>
<dbReference type="PANTHER" id="PTHR12702">
    <property type="entry name" value="SEC15"/>
    <property type="match status" value="1"/>
</dbReference>
<gene>
    <name evidence="12" type="ORF">NYM_LOCUS19180</name>
</gene>
<dbReference type="FunFam" id="1.10.357.30:FF:000002">
    <property type="entry name" value="Exocyst complex component"/>
    <property type="match status" value="1"/>
</dbReference>
<comment type="function">
    <text evidence="7">Component of the exocyst complex involved in the docking of exocytic vesicles with fusion sites on the plasma membrane during regulated or polarized secretion. Involved in polarized cell growth and organ morphogenesis. During cytokinesis, involved in cell plate initiation, cell plate maturation and formation of new primary cell wall.</text>
</comment>
<dbReference type="EMBL" id="LR721783">
    <property type="protein sequence ID" value="VVW36289.1"/>
    <property type="molecule type" value="Genomic_DNA"/>
</dbReference>
<dbReference type="GO" id="GO:0006886">
    <property type="term" value="P:intracellular protein transport"/>
    <property type="evidence" value="ECO:0007669"/>
    <property type="project" value="InterPro"/>
</dbReference>
<dbReference type="PIRSF" id="PIRSF025007">
    <property type="entry name" value="Sec15"/>
    <property type="match status" value="1"/>
</dbReference>
<comment type="subcellular location">
    <subcellularLocation>
        <location evidence="1">Cytoplasm</location>
        <location evidence="1">Cytosol</location>
    </subcellularLocation>
</comment>
<dbReference type="GO" id="GO:0016020">
    <property type="term" value="C:membrane"/>
    <property type="evidence" value="ECO:0007669"/>
    <property type="project" value="TreeGrafter"/>
</dbReference>
<name>A0A5K1DBT1_9MAGN</name>
<evidence type="ECO:0000256" key="1">
    <source>
        <dbReference type="ARBA" id="ARBA00004514"/>
    </source>
</evidence>
<dbReference type="PANTHER" id="PTHR12702:SF0">
    <property type="entry name" value="EXOCYST COMPLEX COMPONENT 6"/>
    <property type="match status" value="1"/>
</dbReference>
<dbReference type="GO" id="GO:0090522">
    <property type="term" value="P:vesicle tethering involved in exocytosis"/>
    <property type="evidence" value="ECO:0007669"/>
    <property type="project" value="UniProtKB-UniRule"/>
</dbReference>
<dbReference type="InterPro" id="IPR042045">
    <property type="entry name" value="EXOC6/Sec15_C_dom1"/>
</dbReference>
<feature type="domain" description="Exocyst complex subunit EXOC6/Sec15 C-terminal" evidence="10">
    <location>
        <begin position="398"/>
        <end position="750"/>
    </location>
</feature>
<dbReference type="InterPro" id="IPR042044">
    <property type="entry name" value="EXOC6PINT-1/Sec15/Tip20_C_dom2"/>
</dbReference>
<dbReference type="OrthoDB" id="10267033at2759"/>
<reference evidence="12" key="1">
    <citation type="submission" date="2019-09" db="EMBL/GenBank/DDBJ databases">
        <authorList>
            <person name="Zhang L."/>
        </authorList>
    </citation>
    <scope>NUCLEOTIDE SEQUENCE</scope>
</reference>
<evidence type="ECO:0000256" key="5">
    <source>
        <dbReference type="ARBA" id="ARBA00022490"/>
    </source>
</evidence>
<evidence type="ECO:0000256" key="6">
    <source>
        <dbReference type="ARBA" id="ARBA00023054"/>
    </source>
</evidence>
<dbReference type="Gene3D" id="1.10.357.30">
    <property type="entry name" value="Exocyst complex subunit Sec15 C-terminal domain, N-terminal subdomain"/>
    <property type="match status" value="1"/>
</dbReference>
<keyword evidence="5" id="KW-0963">Cytoplasm</keyword>
<evidence type="ECO:0000256" key="8">
    <source>
        <dbReference type="PIRNR" id="PIRNR025007"/>
    </source>
</evidence>